<feature type="transmembrane region" description="Helical" evidence="6">
    <location>
        <begin position="61"/>
        <end position="83"/>
    </location>
</feature>
<protein>
    <submittedName>
        <fullName evidence="8">Integral membrane protein pth11-like protein</fullName>
    </submittedName>
</protein>
<feature type="domain" description="Rhodopsin" evidence="7">
    <location>
        <begin position="43"/>
        <end position="180"/>
    </location>
</feature>
<keyword evidence="4 6" id="KW-0472">Membrane</keyword>
<evidence type="ECO:0000259" key="7">
    <source>
        <dbReference type="Pfam" id="PF20684"/>
    </source>
</evidence>
<dbReference type="EMBL" id="WWBZ02000016">
    <property type="protein sequence ID" value="KAF4309085.1"/>
    <property type="molecule type" value="Genomic_DNA"/>
</dbReference>
<evidence type="ECO:0000256" key="6">
    <source>
        <dbReference type="SAM" id="Phobius"/>
    </source>
</evidence>
<accession>A0A8H4N4U5</accession>
<dbReference type="Proteomes" id="UP000572817">
    <property type="component" value="Unassembled WGS sequence"/>
</dbReference>
<reference evidence="8" key="1">
    <citation type="submission" date="2020-04" db="EMBL/GenBank/DDBJ databases">
        <title>Genome Assembly and Annotation of Botryosphaeria dothidea sdau 11-99, a Latent Pathogen of Apple Fruit Ring Rot in China.</title>
        <authorList>
            <person name="Yu C."/>
            <person name="Diao Y."/>
            <person name="Lu Q."/>
            <person name="Zhao J."/>
            <person name="Cui S."/>
            <person name="Peng C."/>
            <person name="He B."/>
            <person name="Liu H."/>
        </authorList>
    </citation>
    <scope>NUCLEOTIDE SEQUENCE [LARGE SCALE GENOMIC DNA]</scope>
    <source>
        <strain evidence="8">Sdau11-99</strain>
    </source>
</reference>
<comment type="caution">
    <text evidence="8">The sequence shown here is derived from an EMBL/GenBank/DDBJ whole genome shotgun (WGS) entry which is preliminary data.</text>
</comment>
<evidence type="ECO:0000256" key="4">
    <source>
        <dbReference type="ARBA" id="ARBA00023136"/>
    </source>
</evidence>
<name>A0A8H4N4U5_9PEZI</name>
<gene>
    <name evidence="8" type="ORF">GTA08_BOTSDO02684</name>
</gene>
<keyword evidence="3 6" id="KW-1133">Transmembrane helix</keyword>
<sequence>MSVSIIDLFGPPPPGLDLSEDQSSKLITPVIVVLVFAVATVTLRVITRVTTKSQKMEADDILILFGLLFAFGNAATVFASLYYDCGKHVWALTLGQFGHIQKVVYATALIYTVSVTFTKTSIILYYRRIFGSRIVFYIAIFLITAYFITLFVVMNTGCQPTAYLWEQWTHPEKKGKCIPMLDF</sequence>
<feature type="transmembrane region" description="Helical" evidence="6">
    <location>
        <begin position="103"/>
        <end position="127"/>
    </location>
</feature>
<evidence type="ECO:0000256" key="2">
    <source>
        <dbReference type="ARBA" id="ARBA00022692"/>
    </source>
</evidence>
<dbReference type="InterPro" id="IPR049326">
    <property type="entry name" value="Rhodopsin_dom_fungi"/>
</dbReference>
<dbReference type="Pfam" id="PF20684">
    <property type="entry name" value="Fung_rhodopsin"/>
    <property type="match status" value="1"/>
</dbReference>
<proteinExistence type="inferred from homology"/>
<dbReference type="GO" id="GO:0016020">
    <property type="term" value="C:membrane"/>
    <property type="evidence" value="ECO:0007669"/>
    <property type="project" value="UniProtKB-SubCell"/>
</dbReference>
<feature type="transmembrane region" description="Helical" evidence="6">
    <location>
        <begin position="26"/>
        <end position="49"/>
    </location>
</feature>
<comment type="similarity">
    <text evidence="5">Belongs to the SAT4 family.</text>
</comment>
<comment type="subcellular location">
    <subcellularLocation>
        <location evidence="1">Membrane</location>
        <topology evidence="1">Multi-pass membrane protein</topology>
    </subcellularLocation>
</comment>
<organism evidence="8 9">
    <name type="scientific">Botryosphaeria dothidea</name>
    <dbReference type="NCBI Taxonomy" id="55169"/>
    <lineage>
        <taxon>Eukaryota</taxon>
        <taxon>Fungi</taxon>
        <taxon>Dikarya</taxon>
        <taxon>Ascomycota</taxon>
        <taxon>Pezizomycotina</taxon>
        <taxon>Dothideomycetes</taxon>
        <taxon>Dothideomycetes incertae sedis</taxon>
        <taxon>Botryosphaeriales</taxon>
        <taxon>Botryosphaeriaceae</taxon>
        <taxon>Botryosphaeria</taxon>
    </lineage>
</organism>
<evidence type="ECO:0000313" key="8">
    <source>
        <dbReference type="EMBL" id="KAF4309085.1"/>
    </source>
</evidence>
<dbReference type="PANTHER" id="PTHR33048:SF47">
    <property type="entry name" value="INTEGRAL MEMBRANE PROTEIN-RELATED"/>
    <property type="match status" value="1"/>
</dbReference>
<evidence type="ECO:0000256" key="1">
    <source>
        <dbReference type="ARBA" id="ARBA00004141"/>
    </source>
</evidence>
<keyword evidence="9" id="KW-1185">Reference proteome</keyword>
<evidence type="ECO:0000256" key="3">
    <source>
        <dbReference type="ARBA" id="ARBA00022989"/>
    </source>
</evidence>
<dbReference type="PANTHER" id="PTHR33048">
    <property type="entry name" value="PTH11-LIKE INTEGRAL MEMBRANE PROTEIN (AFU_ORTHOLOGUE AFUA_5G11245)"/>
    <property type="match status" value="1"/>
</dbReference>
<feature type="transmembrane region" description="Helical" evidence="6">
    <location>
        <begin position="134"/>
        <end position="154"/>
    </location>
</feature>
<dbReference type="AlphaFoldDB" id="A0A8H4N4U5"/>
<dbReference type="OrthoDB" id="5429740at2759"/>
<evidence type="ECO:0000313" key="9">
    <source>
        <dbReference type="Proteomes" id="UP000572817"/>
    </source>
</evidence>
<keyword evidence="2 6" id="KW-0812">Transmembrane</keyword>
<evidence type="ECO:0000256" key="5">
    <source>
        <dbReference type="ARBA" id="ARBA00038359"/>
    </source>
</evidence>
<dbReference type="InterPro" id="IPR052337">
    <property type="entry name" value="SAT4-like"/>
</dbReference>